<dbReference type="Pfam" id="PF00001">
    <property type="entry name" value="7tm_1"/>
    <property type="match status" value="1"/>
</dbReference>
<dbReference type="GO" id="GO:0007200">
    <property type="term" value="P:phospholipase C-activating G protein-coupled receptor signaling pathway"/>
    <property type="evidence" value="ECO:0007669"/>
    <property type="project" value="TreeGrafter"/>
</dbReference>
<accession>A0A8C6LQ65</accession>
<dbReference type="GO" id="GO:0007596">
    <property type="term" value="P:blood coagulation"/>
    <property type="evidence" value="ECO:0007669"/>
    <property type="project" value="InterPro"/>
</dbReference>
<evidence type="ECO:0000313" key="15">
    <source>
        <dbReference type="Proteomes" id="UP000694548"/>
    </source>
</evidence>
<proteinExistence type="predicted"/>
<comment type="subcellular location">
    <subcellularLocation>
        <location evidence="1">Cell membrane</location>
        <topology evidence="1">Multi-pass membrane protein</topology>
    </subcellularLocation>
</comment>
<dbReference type="PRINTS" id="PR01428">
    <property type="entry name" value="PROTEASEAR"/>
</dbReference>
<keyword evidence="7 11" id="KW-1015">Disulfide bond</keyword>
<evidence type="ECO:0000256" key="4">
    <source>
        <dbReference type="ARBA" id="ARBA00022989"/>
    </source>
</evidence>
<dbReference type="InterPro" id="IPR003943">
    <property type="entry name" value="Prot_act_rcpt_3"/>
</dbReference>
<dbReference type="Ensembl" id="ENSNFUT00015023368.1">
    <property type="protein sequence ID" value="ENSNFUP00015022337.1"/>
    <property type="gene ID" value="ENSNFUG00015010814.1"/>
</dbReference>
<dbReference type="GeneTree" id="ENSGT01050000244840"/>
<evidence type="ECO:0000313" key="14">
    <source>
        <dbReference type="Ensembl" id="ENSNFUP00015022337.1"/>
    </source>
</evidence>
<dbReference type="PANTHER" id="PTHR24232">
    <property type="entry name" value="G-PROTEIN COUPLED RECEPTOR"/>
    <property type="match status" value="1"/>
</dbReference>
<feature type="transmembrane region" description="Helical" evidence="12">
    <location>
        <begin position="257"/>
        <end position="277"/>
    </location>
</feature>
<reference evidence="14" key="1">
    <citation type="submission" date="2014-08" db="EMBL/GenBank/DDBJ databases">
        <authorList>
            <person name="Senf B."/>
            <person name="Petzold A."/>
            <person name="Downie B.R."/>
            <person name="Koch P."/>
            <person name="Platzer M."/>
        </authorList>
    </citation>
    <scope>NUCLEOTIDE SEQUENCE [LARGE SCALE GENOMIC DNA]</scope>
    <source>
        <strain evidence="14">GRZ</strain>
    </source>
</reference>
<evidence type="ECO:0000256" key="12">
    <source>
        <dbReference type="SAM" id="Phobius"/>
    </source>
</evidence>
<feature type="transmembrane region" description="Helical" evidence="12">
    <location>
        <begin position="289"/>
        <end position="313"/>
    </location>
</feature>
<feature type="transmembrane region" description="Helical" evidence="12">
    <location>
        <begin position="121"/>
        <end position="142"/>
    </location>
</feature>
<evidence type="ECO:0000256" key="11">
    <source>
        <dbReference type="PIRSR" id="PIRSR603912-52"/>
    </source>
</evidence>
<evidence type="ECO:0000256" key="6">
    <source>
        <dbReference type="ARBA" id="ARBA00023136"/>
    </source>
</evidence>
<dbReference type="SUPFAM" id="SSF81321">
    <property type="entry name" value="Family A G protein-coupled receptor-like"/>
    <property type="match status" value="1"/>
</dbReference>
<dbReference type="FunFam" id="1.20.1070.10:FF:000040">
    <property type="entry name" value="Coagulation factor 2 (thrombin) receptor"/>
    <property type="match status" value="1"/>
</dbReference>
<evidence type="ECO:0000256" key="3">
    <source>
        <dbReference type="ARBA" id="ARBA00022692"/>
    </source>
</evidence>
<gene>
    <name evidence="14" type="primary">F2RL2</name>
</gene>
<evidence type="ECO:0000256" key="9">
    <source>
        <dbReference type="ARBA" id="ARBA00023180"/>
    </source>
</evidence>
<feature type="domain" description="G-protein coupled receptors family 1 profile" evidence="13">
    <location>
        <begin position="64"/>
        <end position="311"/>
    </location>
</feature>
<evidence type="ECO:0000256" key="10">
    <source>
        <dbReference type="ARBA" id="ARBA00023224"/>
    </source>
</evidence>
<dbReference type="Proteomes" id="UP000694548">
    <property type="component" value="Chromosome sgr02"/>
</dbReference>
<keyword evidence="5" id="KW-0297">G-protein coupled receptor</keyword>
<feature type="transmembrane region" description="Helical" evidence="12">
    <location>
        <begin position="82"/>
        <end position="101"/>
    </location>
</feature>
<dbReference type="GO" id="GO:0005886">
    <property type="term" value="C:plasma membrane"/>
    <property type="evidence" value="ECO:0007669"/>
    <property type="project" value="UniProtKB-SubCell"/>
</dbReference>
<keyword evidence="6 12" id="KW-0472">Membrane</keyword>
<keyword evidence="4 12" id="KW-1133">Transmembrane helix</keyword>
<dbReference type="InterPro" id="IPR003912">
    <property type="entry name" value="Protea_act_rcpt"/>
</dbReference>
<feature type="transmembrane region" description="Helical" evidence="12">
    <location>
        <begin position="213"/>
        <end position="236"/>
    </location>
</feature>
<evidence type="ECO:0000256" key="2">
    <source>
        <dbReference type="ARBA" id="ARBA00022475"/>
    </source>
</evidence>
<dbReference type="PANTHER" id="PTHR24232:SF0">
    <property type="entry name" value="PROTEINASE-ACTIVATED RECEPTOR 3"/>
    <property type="match status" value="1"/>
</dbReference>
<keyword evidence="3 12" id="KW-0812">Transmembrane</keyword>
<keyword evidence="10" id="KW-0807">Transducer</keyword>
<organism evidence="14 15">
    <name type="scientific">Nothobranchius furzeri</name>
    <name type="common">Turquoise killifish</name>
    <dbReference type="NCBI Taxonomy" id="105023"/>
    <lineage>
        <taxon>Eukaryota</taxon>
        <taxon>Metazoa</taxon>
        <taxon>Chordata</taxon>
        <taxon>Craniata</taxon>
        <taxon>Vertebrata</taxon>
        <taxon>Euteleostomi</taxon>
        <taxon>Actinopterygii</taxon>
        <taxon>Neopterygii</taxon>
        <taxon>Teleostei</taxon>
        <taxon>Neoteleostei</taxon>
        <taxon>Acanthomorphata</taxon>
        <taxon>Ovalentaria</taxon>
        <taxon>Atherinomorphae</taxon>
        <taxon>Cyprinodontiformes</taxon>
        <taxon>Nothobranchiidae</taxon>
        <taxon>Nothobranchius</taxon>
    </lineage>
</organism>
<feature type="disulfide bond" evidence="11">
    <location>
        <begin position="119"/>
        <end position="198"/>
    </location>
</feature>
<keyword evidence="9" id="KW-0325">Glycoprotein</keyword>
<evidence type="ECO:0000256" key="8">
    <source>
        <dbReference type="ARBA" id="ARBA00023170"/>
    </source>
</evidence>
<reference evidence="14" key="3">
    <citation type="submission" date="2025-09" db="UniProtKB">
        <authorList>
            <consortium name="Ensembl"/>
        </authorList>
    </citation>
    <scope>IDENTIFICATION</scope>
</reference>
<dbReference type="PRINTS" id="PR00237">
    <property type="entry name" value="GPCRRHODOPSN"/>
</dbReference>
<keyword evidence="2" id="KW-1003">Cell membrane</keyword>
<feature type="transmembrane region" description="Helical" evidence="12">
    <location>
        <begin position="163"/>
        <end position="183"/>
    </location>
</feature>
<evidence type="ECO:0000256" key="5">
    <source>
        <dbReference type="ARBA" id="ARBA00023040"/>
    </source>
</evidence>
<dbReference type="PRINTS" id="PR01429">
    <property type="entry name" value="PROTEASEAR3"/>
</dbReference>
<dbReference type="InterPro" id="IPR000276">
    <property type="entry name" value="GPCR_Rhodpsn"/>
</dbReference>
<sequence>SCSLTIRGKFCSFDDQNLIQTPDSTSPPDGYSLNNISTAYLNGPLSMRVIPITYLIVVTVGIPANITVLCLLITKVRKVSSALLYSSLAVTDLLLLLTLLFKASYHLHGNNWVLGEAACRVVTACFYGNLYCSALTLTCITLKRHLAVVHPFQYITFPKITGTAWAASAVWGVFGVAILPELLVQQSYWLHRLNRTSCHDVLPLKDKSHNFLLYYHLVLTVLCILVPLVVTAVCFIRIIKELTRSDYDWAMYIKANSLVFGIFLVCFLPAGVLHFLHHVQLSLNGTDSLYVYFNVAVCLCCLHACLDPFLFFLMSQSTGTKLYSEFQRKHLECINLMTRTFTVVHIQRERNH</sequence>
<feature type="transmembrane region" description="Helical" evidence="12">
    <location>
        <begin position="52"/>
        <end position="73"/>
    </location>
</feature>
<dbReference type="GO" id="GO:0035025">
    <property type="term" value="P:positive regulation of Rho protein signal transduction"/>
    <property type="evidence" value="ECO:0007669"/>
    <property type="project" value="TreeGrafter"/>
</dbReference>
<keyword evidence="8" id="KW-0675">Receptor</keyword>
<dbReference type="InterPro" id="IPR017452">
    <property type="entry name" value="GPCR_Rhodpsn_7TM"/>
</dbReference>
<name>A0A8C6LQ65_NOTFU</name>
<keyword evidence="15" id="KW-1185">Reference proteome</keyword>
<evidence type="ECO:0000259" key="13">
    <source>
        <dbReference type="PROSITE" id="PS50262"/>
    </source>
</evidence>
<dbReference type="GO" id="GO:0015057">
    <property type="term" value="F:thrombin-activated receptor activity"/>
    <property type="evidence" value="ECO:0007669"/>
    <property type="project" value="InterPro"/>
</dbReference>
<reference evidence="14" key="2">
    <citation type="submission" date="2025-08" db="UniProtKB">
        <authorList>
            <consortium name="Ensembl"/>
        </authorList>
    </citation>
    <scope>IDENTIFICATION</scope>
</reference>
<dbReference type="AlphaFoldDB" id="A0A8C6LQ65"/>
<dbReference type="Gene3D" id="1.20.1070.10">
    <property type="entry name" value="Rhodopsin 7-helix transmembrane proteins"/>
    <property type="match status" value="1"/>
</dbReference>
<protein>
    <submittedName>
        <fullName evidence="14">Coagulation factor II thrombin receptor like 2</fullName>
    </submittedName>
</protein>
<evidence type="ECO:0000256" key="7">
    <source>
        <dbReference type="ARBA" id="ARBA00023157"/>
    </source>
</evidence>
<dbReference type="PROSITE" id="PS50262">
    <property type="entry name" value="G_PROTEIN_RECEP_F1_2"/>
    <property type="match status" value="1"/>
</dbReference>
<evidence type="ECO:0000256" key="1">
    <source>
        <dbReference type="ARBA" id="ARBA00004651"/>
    </source>
</evidence>